<sequence>MRGEFNGLKILIMKENCSAYYVPCFAYQLQLALVVVAKNHVQIASFFNNVTCLLNIIGSSSKRRDMLREKYYDKIIEQLESGGVSKGRGLNQEIALQMPGDTRWGSHYNSLISLILLYGSII</sequence>
<dbReference type="EMBL" id="KZ502911">
    <property type="protein sequence ID" value="PKU70754.1"/>
    <property type="molecule type" value="Genomic_DNA"/>
</dbReference>
<dbReference type="Proteomes" id="UP000233837">
    <property type="component" value="Unassembled WGS sequence"/>
</dbReference>
<evidence type="ECO:0008006" key="3">
    <source>
        <dbReference type="Google" id="ProtNLM"/>
    </source>
</evidence>
<dbReference type="PANTHER" id="PTHR11697:SF230">
    <property type="entry name" value="ZINC FINGER, MYM DOMAIN CONTAINING 1"/>
    <property type="match status" value="1"/>
</dbReference>
<dbReference type="PANTHER" id="PTHR11697">
    <property type="entry name" value="GENERAL TRANSCRIPTION FACTOR 2-RELATED ZINC FINGER PROTEIN"/>
    <property type="match status" value="1"/>
</dbReference>
<dbReference type="SUPFAM" id="SSF53098">
    <property type="entry name" value="Ribonuclease H-like"/>
    <property type="match status" value="1"/>
</dbReference>
<name>A0A2I0W515_9ASPA</name>
<accession>A0A2I0W515</accession>
<organism evidence="1 2">
    <name type="scientific">Dendrobium catenatum</name>
    <dbReference type="NCBI Taxonomy" id="906689"/>
    <lineage>
        <taxon>Eukaryota</taxon>
        <taxon>Viridiplantae</taxon>
        <taxon>Streptophyta</taxon>
        <taxon>Embryophyta</taxon>
        <taxon>Tracheophyta</taxon>
        <taxon>Spermatophyta</taxon>
        <taxon>Magnoliopsida</taxon>
        <taxon>Liliopsida</taxon>
        <taxon>Asparagales</taxon>
        <taxon>Orchidaceae</taxon>
        <taxon>Epidendroideae</taxon>
        <taxon>Malaxideae</taxon>
        <taxon>Dendrobiinae</taxon>
        <taxon>Dendrobium</taxon>
    </lineage>
</organism>
<dbReference type="InterPro" id="IPR055298">
    <property type="entry name" value="AtLOH3-like"/>
</dbReference>
<gene>
    <name evidence="1" type="ORF">MA16_Dca012507</name>
</gene>
<reference evidence="1 2" key="1">
    <citation type="journal article" date="2016" name="Sci. Rep.">
        <title>The Dendrobium catenatum Lindl. genome sequence provides insights into polysaccharide synthase, floral development and adaptive evolution.</title>
        <authorList>
            <person name="Zhang G.Q."/>
            <person name="Xu Q."/>
            <person name="Bian C."/>
            <person name="Tsai W.C."/>
            <person name="Yeh C.M."/>
            <person name="Liu K.W."/>
            <person name="Yoshida K."/>
            <person name="Zhang L.S."/>
            <person name="Chang S.B."/>
            <person name="Chen F."/>
            <person name="Shi Y."/>
            <person name="Su Y.Y."/>
            <person name="Zhang Y.Q."/>
            <person name="Chen L.J."/>
            <person name="Yin Y."/>
            <person name="Lin M."/>
            <person name="Huang H."/>
            <person name="Deng H."/>
            <person name="Wang Z.W."/>
            <person name="Zhu S.L."/>
            <person name="Zhao X."/>
            <person name="Deng C."/>
            <person name="Niu S.C."/>
            <person name="Huang J."/>
            <person name="Wang M."/>
            <person name="Liu G.H."/>
            <person name="Yang H.J."/>
            <person name="Xiao X.J."/>
            <person name="Hsiao Y.Y."/>
            <person name="Wu W.L."/>
            <person name="Chen Y.Y."/>
            <person name="Mitsuda N."/>
            <person name="Ohme-Takagi M."/>
            <person name="Luo Y.B."/>
            <person name="Van de Peer Y."/>
            <person name="Liu Z.J."/>
        </authorList>
    </citation>
    <scope>NUCLEOTIDE SEQUENCE [LARGE SCALE GENOMIC DNA]</scope>
    <source>
        <tissue evidence="1">The whole plant</tissue>
    </source>
</reference>
<keyword evidence="2" id="KW-1185">Reference proteome</keyword>
<protein>
    <recommendedName>
        <fullName evidence="3">Zinc finger MYM-type protein 1</fullName>
    </recommendedName>
</protein>
<evidence type="ECO:0000313" key="2">
    <source>
        <dbReference type="Proteomes" id="UP000233837"/>
    </source>
</evidence>
<reference evidence="1 2" key="2">
    <citation type="journal article" date="2017" name="Nature">
        <title>The Apostasia genome and the evolution of orchids.</title>
        <authorList>
            <person name="Zhang G.Q."/>
            <person name="Liu K.W."/>
            <person name="Li Z."/>
            <person name="Lohaus R."/>
            <person name="Hsiao Y.Y."/>
            <person name="Niu S.C."/>
            <person name="Wang J.Y."/>
            <person name="Lin Y.C."/>
            <person name="Xu Q."/>
            <person name="Chen L.J."/>
            <person name="Yoshida K."/>
            <person name="Fujiwara S."/>
            <person name="Wang Z.W."/>
            <person name="Zhang Y.Q."/>
            <person name="Mitsuda N."/>
            <person name="Wang M."/>
            <person name="Liu G.H."/>
            <person name="Pecoraro L."/>
            <person name="Huang H.X."/>
            <person name="Xiao X.J."/>
            <person name="Lin M."/>
            <person name="Wu X.Y."/>
            <person name="Wu W.L."/>
            <person name="Chen Y.Y."/>
            <person name="Chang S.B."/>
            <person name="Sakamoto S."/>
            <person name="Ohme-Takagi M."/>
            <person name="Yagi M."/>
            <person name="Zeng S.J."/>
            <person name="Shen C.Y."/>
            <person name="Yeh C.M."/>
            <person name="Luo Y.B."/>
            <person name="Tsai W.C."/>
            <person name="Van de Peer Y."/>
            <person name="Liu Z.J."/>
        </authorList>
    </citation>
    <scope>NUCLEOTIDE SEQUENCE [LARGE SCALE GENOMIC DNA]</scope>
    <source>
        <tissue evidence="1">The whole plant</tissue>
    </source>
</reference>
<dbReference type="AlphaFoldDB" id="A0A2I0W515"/>
<proteinExistence type="predicted"/>
<evidence type="ECO:0000313" key="1">
    <source>
        <dbReference type="EMBL" id="PKU70754.1"/>
    </source>
</evidence>
<dbReference type="InterPro" id="IPR012337">
    <property type="entry name" value="RNaseH-like_sf"/>
</dbReference>